<proteinExistence type="predicted"/>
<keyword evidence="1" id="KW-0812">Transmembrane</keyword>
<dbReference type="EMBL" id="JAFEUP010000001">
    <property type="protein sequence ID" value="MBM7060025.1"/>
    <property type="molecule type" value="Genomic_DNA"/>
</dbReference>
<evidence type="ECO:0000256" key="1">
    <source>
        <dbReference type="SAM" id="Phobius"/>
    </source>
</evidence>
<evidence type="ECO:0000313" key="2">
    <source>
        <dbReference type="EMBL" id="MBM7060025.1"/>
    </source>
</evidence>
<dbReference type="Proteomes" id="UP000717995">
    <property type="component" value="Unassembled WGS sequence"/>
</dbReference>
<keyword evidence="1" id="KW-0472">Membrane</keyword>
<gene>
    <name evidence="2" type="ORF">JQX08_04840</name>
</gene>
<evidence type="ECO:0000313" key="3">
    <source>
        <dbReference type="Proteomes" id="UP000717995"/>
    </source>
</evidence>
<sequence length="56" mass="6226">MDLVHTTLLLLVVGFLLLGIGFERREHEWGVRLMGAGAVLILVPAVLKIYLTLQLL</sequence>
<dbReference type="RefSeq" id="WP_204915112.1">
    <property type="nucleotide sequence ID" value="NZ_JAFEUP010000001.1"/>
</dbReference>
<feature type="transmembrane region" description="Helical" evidence="1">
    <location>
        <begin position="6"/>
        <end position="22"/>
    </location>
</feature>
<keyword evidence="3" id="KW-1185">Reference proteome</keyword>
<feature type="transmembrane region" description="Helical" evidence="1">
    <location>
        <begin position="29"/>
        <end position="51"/>
    </location>
</feature>
<comment type="caution">
    <text evidence="2">The sequence shown here is derived from an EMBL/GenBank/DDBJ whole genome shotgun (WGS) entry which is preliminary data.</text>
</comment>
<protein>
    <submittedName>
        <fullName evidence="2">Uncharacterized protein</fullName>
    </submittedName>
</protein>
<reference evidence="2 3" key="1">
    <citation type="submission" date="2021-02" db="EMBL/GenBank/DDBJ databases">
        <authorList>
            <person name="Lee D.-H."/>
        </authorList>
    </citation>
    <scope>NUCLEOTIDE SEQUENCE [LARGE SCALE GENOMIC DNA]</scope>
    <source>
        <strain evidence="2 3">UL073</strain>
    </source>
</reference>
<name>A0ABS2IAJ5_9GAMM</name>
<organism evidence="2 3">
    <name type="scientific">Zestomonas insulae</name>
    <dbReference type="NCBI Taxonomy" id="2809017"/>
    <lineage>
        <taxon>Bacteria</taxon>
        <taxon>Pseudomonadati</taxon>
        <taxon>Pseudomonadota</taxon>
        <taxon>Gammaproteobacteria</taxon>
        <taxon>Pseudomonadales</taxon>
        <taxon>Pseudomonadaceae</taxon>
        <taxon>Zestomonas</taxon>
    </lineage>
</organism>
<keyword evidence="1" id="KW-1133">Transmembrane helix</keyword>
<accession>A0ABS2IAJ5</accession>